<evidence type="ECO:0000256" key="2">
    <source>
        <dbReference type="ARBA" id="ARBA00023002"/>
    </source>
</evidence>
<dbReference type="Proteomes" id="UP000179243">
    <property type="component" value="Unassembled WGS sequence"/>
</dbReference>
<feature type="domain" description="Gfo/Idh/MocA-like oxidoreductase N-terminal" evidence="3">
    <location>
        <begin position="8"/>
        <end position="109"/>
    </location>
</feature>
<dbReference type="SUPFAM" id="SSF55347">
    <property type="entry name" value="Glyceraldehyde-3-phosphate dehydrogenase-like, C-terminal domain"/>
    <property type="match status" value="1"/>
</dbReference>
<evidence type="ECO:0000313" key="4">
    <source>
        <dbReference type="EMBL" id="OGK06883.1"/>
    </source>
</evidence>
<proteinExistence type="inferred from homology"/>
<dbReference type="InterPro" id="IPR000683">
    <property type="entry name" value="Gfo/Idh/MocA-like_OxRdtase_N"/>
</dbReference>
<evidence type="ECO:0000313" key="5">
    <source>
        <dbReference type="Proteomes" id="UP000179243"/>
    </source>
</evidence>
<evidence type="ECO:0000259" key="3">
    <source>
        <dbReference type="Pfam" id="PF01408"/>
    </source>
</evidence>
<dbReference type="AlphaFoldDB" id="A0A1F7FJR9"/>
<organism evidence="4 5">
    <name type="scientific">Candidatus Raymondbacteria bacterium RIFOXYD12_FULL_49_13</name>
    <dbReference type="NCBI Taxonomy" id="1817890"/>
    <lineage>
        <taxon>Bacteria</taxon>
        <taxon>Raymondiibacteriota</taxon>
    </lineage>
</organism>
<evidence type="ECO:0000256" key="1">
    <source>
        <dbReference type="ARBA" id="ARBA00010928"/>
    </source>
</evidence>
<sequence>MVLKKTMQIAVIGLGNFFRKTHAAMLKKLQKERLLNICWIADISEKNLEQASRIFPKAACFNTAGAVLEKVRPDAAVILVNGNAKPAIFSPFIKAGIPFFTEKPPAPTYVILRDFLLKHRKLPYHLVAWNRRYAPVIVMLKRFIEQRSNNLSLLCADFLRYDQASPPPGTGNLQHVIDTLRYLGGEIESMQCGNGAITMQEEDRPFSFSGVVRFASGVLGQFNFNVNAGIDKETYRAMATNEMAVAEMGFPNDSYKEYLQYKNRKTVKNLGFNGNYQRVNGIEAEYREFLKGLARGNKTSPTPLGDSLKTLKMCEMAGRLLR</sequence>
<dbReference type="PANTHER" id="PTHR43708:SF5">
    <property type="entry name" value="CONSERVED EXPRESSED OXIDOREDUCTASE (EUROFUNG)-RELATED"/>
    <property type="match status" value="1"/>
</dbReference>
<accession>A0A1F7FJR9</accession>
<dbReference type="SUPFAM" id="SSF51735">
    <property type="entry name" value="NAD(P)-binding Rossmann-fold domains"/>
    <property type="match status" value="1"/>
</dbReference>
<dbReference type="Gene3D" id="3.40.50.720">
    <property type="entry name" value="NAD(P)-binding Rossmann-like Domain"/>
    <property type="match status" value="1"/>
</dbReference>
<dbReference type="InterPro" id="IPR051317">
    <property type="entry name" value="Gfo/Idh/MocA_oxidoreduct"/>
</dbReference>
<comment type="similarity">
    <text evidence="1">Belongs to the Gfo/Idh/MocA family.</text>
</comment>
<comment type="caution">
    <text evidence="4">The sequence shown here is derived from an EMBL/GenBank/DDBJ whole genome shotgun (WGS) entry which is preliminary data.</text>
</comment>
<dbReference type="GO" id="GO:0000166">
    <property type="term" value="F:nucleotide binding"/>
    <property type="evidence" value="ECO:0007669"/>
    <property type="project" value="InterPro"/>
</dbReference>
<dbReference type="PANTHER" id="PTHR43708">
    <property type="entry name" value="CONSERVED EXPRESSED OXIDOREDUCTASE (EUROFUNG)"/>
    <property type="match status" value="1"/>
</dbReference>
<dbReference type="GO" id="GO:0016491">
    <property type="term" value="F:oxidoreductase activity"/>
    <property type="evidence" value="ECO:0007669"/>
    <property type="project" value="UniProtKB-KW"/>
</dbReference>
<dbReference type="Pfam" id="PF01408">
    <property type="entry name" value="GFO_IDH_MocA"/>
    <property type="match status" value="1"/>
</dbReference>
<dbReference type="InterPro" id="IPR036291">
    <property type="entry name" value="NAD(P)-bd_dom_sf"/>
</dbReference>
<keyword evidence="2" id="KW-0560">Oxidoreductase</keyword>
<protein>
    <recommendedName>
        <fullName evidence="3">Gfo/Idh/MocA-like oxidoreductase N-terminal domain-containing protein</fullName>
    </recommendedName>
</protein>
<dbReference type="EMBL" id="MFYX01000018">
    <property type="protein sequence ID" value="OGK06883.1"/>
    <property type="molecule type" value="Genomic_DNA"/>
</dbReference>
<gene>
    <name evidence="4" type="ORF">A2519_11530</name>
</gene>
<reference evidence="4 5" key="1">
    <citation type="journal article" date="2016" name="Nat. Commun.">
        <title>Thousands of microbial genomes shed light on interconnected biogeochemical processes in an aquifer system.</title>
        <authorList>
            <person name="Anantharaman K."/>
            <person name="Brown C.T."/>
            <person name="Hug L.A."/>
            <person name="Sharon I."/>
            <person name="Castelle C.J."/>
            <person name="Probst A.J."/>
            <person name="Thomas B.C."/>
            <person name="Singh A."/>
            <person name="Wilkins M.J."/>
            <person name="Karaoz U."/>
            <person name="Brodie E.L."/>
            <person name="Williams K.H."/>
            <person name="Hubbard S.S."/>
            <person name="Banfield J.F."/>
        </authorList>
    </citation>
    <scope>NUCLEOTIDE SEQUENCE [LARGE SCALE GENOMIC DNA]</scope>
</reference>
<dbReference type="Gene3D" id="3.30.360.10">
    <property type="entry name" value="Dihydrodipicolinate Reductase, domain 2"/>
    <property type="match status" value="1"/>
</dbReference>
<name>A0A1F7FJR9_UNCRA</name>